<dbReference type="InterPro" id="IPR029044">
    <property type="entry name" value="Nucleotide-diphossugar_trans"/>
</dbReference>
<keyword evidence="3 6" id="KW-0808">Transferase</keyword>
<evidence type="ECO:0000256" key="3">
    <source>
        <dbReference type="ARBA" id="ARBA00022679"/>
    </source>
</evidence>
<evidence type="ECO:0000259" key="5">
    <source>
        <dbReference type="Pfam" id="PF00535"/>
    </source>
</evidence>
<keyword evidence="4" id="KW-0472">Membrane</keyword>
<dbReference type="CDD" id="cd02525">
    <property type="entry name" value="Succinoglycan_BP_ExoA"/>
    <property type="match status" value="1"/>
</dbReference>
<keyword evidence="4" id="KW-0812">Transmembrane</keyword>
<dbReference type="Pfam" id="PF00535">
    <property type="entry name" value="Glycos_transf_2"/>
    <property type="match status" value="1"/>
</dbReference>
<protein>
    <submittedName>
        <fullName evidence="6">N-glycosyltransferase</fullName>
    </submittedName>
</protein>
<evidence type="ECO:0000313" key="7">
    <source>
        <dbReference type="Proteomes" id="UP000048908"/>
    </source>
</evidence>
<evidence type="ECO:0000256" key="4">
    <source>
        <dbReference type="SAM" id="Phobius"/>
    </source>
</evidence>
<dbReference type="SUPFAM" id="SSF53448">
    <property type="entry name" value="Nucleotide-diphospho-sugar transferases"/>
    <property type="match status" value="1"/>
</dbReference>
<dbReference type="AlphaFoldDB" id="A0A0M6XQ53"/>
<proteinExistence type="inferred from homology"/>
<organism evidence="6 7">
    <name type="scientific">Jannaschia rubra</name>
    <dbReference type="NCBI Taxonomy" id="282197"/>
    <lineage>
        <taxon>Bacteria</taxon>
        <taxon>Pseudomonadati</taxon>
        <taxon>Pseudomonadota</taxon>
        <taxon>Alphaproteobacteria</taxon>
        <taxon>Rhodobacterales</taxon>
        <taxon>Roseobacteraceae</taxon>
        <taxon>Jannaschia</taxon>
    </lineage>
</organism>
<feature type="transmembrane region" description="Helical" evidence="4">
    <location>
        <begin position="259"/>
        <end position="280"/>
    </location>
</feature>
<dbReference type="EMBL" id="CXPG01000014">
    <property type="protein sequence ID" value="CTQ32717.1"/>
    <property type="molecule type" value="Genomic_DNA"/>
</dbReference>
<dbReference type="PANTHER" id="PTHR43179">
    <property type="entry name" value="RHAMNOSYLTRANSFERASE WBBL"/>
    <property type="match status" value="1"/>
</dbReference>
<gene>
    <name evidence="6" type="ORF">JAN5088_01489</name>
</gene>
<comment type="similarity">
    <text evidence="1">Belongs to the glycosyltransferase 2 family.</text>
</comment>
<dbReference type="Gene3D" id="3.90.550.10">
    <property type="entry name" value="Spore Coat Polysaccharide Biosynthesis Protein SpsA, Chain A"/>
    <property type="match status" value="1"/>
</dbReference>
<dbReference type="STRING" id="282197.SAMN04488517_101652"/>
<evidence type="ECO:0000256" key="2">
    <source>
        <dbReference type="ARBA" id="ARBA00022676"/>
    </source>
</evidence>
<keyword evidence="2" id="KW-0328">Glycosyltransferase</keyword>
<reference evidence="6 7" key="1">
    <citation type="submission" date="2015-07" db="EMBL/GenBank/DDBJ databases">
        <authorList>
            <person name="Noorani M."/>
        </authorList>
    </citation>
    <scope>NUCLEOTIDE SEQUENCE [LARGE SCALE GENOMIC DNA]</scope>
    <source>
        <strain evidence="6 7">CECT 5088</strain>
    </source>
</reference>
<dbReference type="Proteomes" id="UP000048908">
    <property type="component" value="Unassembled WGS sequence"/>
</dbReference>
<sequence length="334" mass="35870">MTSPSTIDPDISPDDVLVVVPTLNEAAHIRACLASLIGDGAFMAGVAIVVADGGSTDATRDIVADLARTHPSVRLIDNPGRLQSAGINAAVDRAGDRRRYLVRCDAHAVYPAGYVRQVAQALAARPEAASVAGVLDATGQGCFQRASAWVVDTPLGSGGSAHRGGRRSRWVDHGHHAGFRLDWFRRIGGYDATFSHNEDAEYDHRLGLAGGRVWLDAGLRTDYVVRPTAGALWSQYWRYGRGRARTIRKHGMRPRARQLIPVLNLIVLAACLLIAPFWPWALILPGLYLLLLAGISCAGAVALRGPCGLWAGPVLGIMHNAWGAGFLRQMAARR</sequence>
<keyword evidence="7" id="KW-1185">Reference proteome</keyword>
<evidence type="ECO:0000313" key="6">
    <source>
        <dbReference type="EMBL" id="CTQ32717.1"/>
    </source>
</evidence>
<feature type="domain" description="Glycosyltransferase 2-like" evidence="5">
    <location>
        <begin position="18"/>
        <end position="187"/>
    </location>
</feature>
<dbReference type="RefSeq" id="WP_055682151.1">
    <property type="nucleotide sequence ID" value="NZ_CXPG01000014.1"/>
</dbReference>
<accession>A0A0M6XQ53</accession>
<name>A0A0M6XQ53_9RHOB</name>
<evidence type="ECO:0000256" key="1">
    <source>
        <dbReference type="ARBA" id="ARBA00006739"/>
    </source>
</evidence>
<dbReference type="InterPro" id="IPR001173">
    <property type="entry name" value="Glyco_trans_2-like"/>
</dbReference>
<keyword evidence="4" id="KW-1133">Transmembrane helix</keyword>
<dbReference type="OrthoDB" id="8416156at2"/>
<dbReference type="PANTHER" id="PTHR43179:SF12">
    <property type="entry name" value="GALACTOFURANOSYLTRANSFERASE GLFT2"/>
    <property type="match status" value="1"/>
</dbReference>
<dbReference type="GO" id="GO:0016757">
    <property type="term" value="F:glycosyltransferase activity"/>
    <property type="evidence" value="ECO:0007669"/>
    <property type="project" value="UniProtKB-KW"/>
</dbReference>